<dbReference type="Gene3D" id="3.60.21.10">
    <property type="match status" value="1"/>
</dbReference>
<accession>A0A1H3XSX4</accession>
<dbReference type="Proteomes" id="UP000199041">
    <property type="component" value="Unassembled WGS sequence"/>
</dbReference>
<evidence type="ECO:0000313" key="2">
    <source>
        <dbReference type="EMBL" id="SEA02545.1"/>
    </source>
</evidence>
<evidence type="ECO:0008006" key="4">
    <source>
        <dbReference type="Google" id="ProtNLM"/>
    </source>
</evidence>
<dbReference type="SUPFAM" id="SSF69318">
    <property type="entry name" value="Integrin alpha N-terminal domain"/>
    <property type="match status" value="1"/>
</dbReference>
<keyword evidence="1" id="KW-0812">Transmembrane</keyword>
<dbReference type="STRING" id="551991.SAMN05192529_106105"/>
<keyword evidence="3" id="KW-1185">Reference proteome</keyword>
<sequence>MKNKNLFRKTSMILGCTVLVAGLMIIMGFVGFHKNPKDEEKGSDDEFTIAILPDTQYYTSEKIKGKKEMFFAQTDWIVNNAAKEHIAYVIQLGDVSDDGEKNPTEWEYAADAMYRLEKPQAGYPEGIPYGLAVGNHDQTKSQYPISGKTTYFNRYFGVSHFEGKPWYGGHYREDNDSHYDLFTAAGIPLIVIYLEYDSFDEDIEPMNDWAESLLKRYKDRKAILVSHSLIGFNRKVRTNEKGFPKFSKQGQRIFDHLKRFPNVFLALCGHVGDNGEGYRQDGYAGHMLKTFLSDYQSRSEGGHGLMRLMTFSKKDDLIRVRTFSPYTGEKEMDADSHFSLPWWHHTTVARQMDFNNDSKTDIVCFDQGKWSINGKQTLELGSPGDIPVPADYNGDGKTEAAVFSPSKGVFIMEDGRFIKYGMKGDIPVPGDYDGDGFADIGVYRPSTMTWYILDVDTIKFGNKNGIPVPADYDGDGKIDVGFFRTTNSMWQTALGNIPLDTLHMAGDIPVPGDYDGDGRAEMAVFRPSEGKWIIDRQKEPIIFGKVGDLPIPGNYGQDGKLIPAVFRDGKILIYGSNQSLPYTNLKAESLVNISQAVRLATKKNNL</sequence>
<name>A0A1H3XSX4_9BACT</name>
<dbReference type="PANTHER" id="PTHR39431:SF1">
    <property type="entry name" value="FRPA_C-RELATED PROTEIN"/>
    <property type="match status" value="1"/>
</dbReference>
<evidence type="ECO:0000256" key="1">
    <source>
        <dbReference type="SAM" id="Phobius"/>
    </source>
</evidence>
<gene>
    <name evidence="2" type="ORF">SAMN05192529_106105</name>
</gene>
<dbReference type="InterPro" id="IPR028994">
    <property type="entry name" value="Integrin_alpha_N"/>
</dbReference>
<dbReference type="OrthoDB" id="9772095at2"/>
<dbReference type="AlphaFoldDB" id="A0A1H3XSX4"/>
<protein>
    <recommendedName>
        <fullName evidence="4">Calcineurin-like phosphoesterase</fullName>
    </recommendedName>
</protein>
<keyword evidence="1" id="KW-0472">Membrane</keyword>
<dbReference type="PANTHER" id="PTHR39431">
    <property type="entry name" value="FRPA/C-RELATED PROTEIN"/>
    <property type="match status" value="1"/>
</dbReference>
<dbReference type="RefSeq" id="WP_091395666.1">
    <property type="nucleotide sequence ID" value="NZ_FNQY01000006.1"/>
</dbReference>
<feature type="transmembrane region" description="Helical" evidence="1">
    <location>
        <begin position="12"/>
        <end position="32"/>
    </location>
</feature>
<dbReference type="InterPro" id="IPR029052">
    <property type="entry name" value="Metallo-depent_PP-like"/>
</dbReference>
<dbReference type="SUPFAM" id="SSF56300">
    <property type="entry name" value="Metallo-dependent phosphatases"/>
    <property type="match status" value="1"/>
</dbReference>
<dbReference type="EMBL" id="FNQY01000006">
    <property type="protein sequence ID" value="SEA02545.1"/>
    <property type="molecule type" value="Genomic_DNA"/>
</dbReference>
<organism evidence="2 3">
    <name type="scientific">Arachidicoccus rhizosphaerae</name>
    <dbReference type="NCBI Taxonomy" id="551991"/>
    <lineage>
        <taxon>Bacteria</taxon>
        <taxon>Pseudomonadati</taxon>
        <taxon>Bacteroidota</taxon>
        <taxon>Chitinophagia</taxon>
        <taxon>Chitinophagales</taxon>
        <taxon>Chitinophagaceae</taxon>
        <taxon>Arachidicoccus</taxon>
    </lineage>
</organism>
<evidence type="ECO:0000313" key="3">
    <source>
        <dbReference type="Proteomes" id="UP000199041"/>
    </source>
</evidence>
<reference evidence="2 3" key="1">
    <citation type="submission" date="2016-10" db="EMBL/GenBank/DDBJ databases">
        <authorList>
            <person name="de Groot N.N."/>
        </authorList>
    </citation>
    <scope>NUCLEOTIDE SEQUENCE [LARGE SCALE GENOMIC DNA]</scope>
    <source>
        <strain evidence="2 3">Vu-144</strain>
    </source>
</reference>
<keyword evidence="1" id="KW-1133">Transmembrane helix</keyword>
<proteinExistence type="predicted"/>